<dbReference type="InterPro" id="IPR036514">
    <property type="entry name" value="SGNH_hydro_sf"/>
</dbReference>
<proteinExistence type="predicted"/>
<dbReference type="AlphaFoldDB" id="F3ZT72"/>
<dbReference type="STRING" id="679937.Bcop_2066"/>
<evidence type="ECO:0000313" key="3">
    <source>
        <dbReference type="EMBL" id="EGJ72240.1"/>
    </source>
</evidence>
<accession>F3ZT72</accession>
<dbReference type="SUPFAM" id="SSF52266">
    <property type="entry name" value="SGNH hydrolase"/>
    <property type="match status" value="1"/>
</dbReference>
<dbReference type="Pfam" id="PF13472">
    <property type="entry name" value="Lipase_GDSL_2"/>
    <property type="match status" value="1"/>
</dbReference>
<evidence type="ECO:0000256" key="1">
    <source>
        <dbReference type="SAM" id="SignalP"/>
    </source>
</evidence>
<dbReference type="HOGENOM" id="CLU_051989_5_1_10"/>
<keyword evidence="1" id="KW-0732">Signal</keyword>
<dbReference type="EMBL" id="CM001167">
    <property type="protein sequence ID" value="EGJ72240.1"/>
    <property type="molecule type" value="Genomic_DNA"/>
</dbReference>
<dbReference type="eggNOG" id="COG2755">
    <property type="taxonomic scope" value="Bacteria"/>
</dbReference>
<protein>
    <submittedName>
        <fullName evidence="3">Lipolytic protein G-D-S-L family</fullName>
    </submittedName>
</protein>
<dbReference type="InterPro" id="IPR013830">
    <property type="entry name" value="SGNH_hydro"/>
</dbReference>
<dbReference type="InterPro" id="IPR051532">
    <property type="entry name" value="Ester_Hydrolysis_Enzymes"/>
</dbReference>
<sequence>MKKHSILLALMLVFCLQIRAQNLSEYPNFERYQAKNSELQKLESYPLVVFIGNSITEGWTNQHPDFFTAHNYVGRGISGQTSPQMLLRFRTDVVALKPKVVVINAGTNDIAENTGKYNASYTLGNIQSMAEIAKANGIQVVLSSVLPTGKFPWKEEIKGVSALVDDLNKHIKRYAFENNILYIDYNSLMRDSEGAMRADLSEDGVHPIGKGYDIMENLIQPTLDNILSH</sequence>
<organism evidence="3 4">
    <name type="scientific">Bacteroides coprosuis DSM 18011</name>
    <dbReference type="NCBI Taxonomy" id="679937"/>
    <lineage>
        <taxon>Bacteria</taxon>
        <taxon>Pseudomonadati</taxon>
        <taxon>Bacteroidota</taxon>
        <taxon>Bacteroidia</taxon>
        <taxon>Bacteroidales</taxon>
        <taxon>Bacteroidaceae</taxon>
        <taxon>Bacteroides</taxon>
    </lineage>
</organism>
<dbReference type="PANTHER" id="PTHR30383">
    <property type="entry name" value="THIOESTERASE 1/PROTEASE 1/LYSOPHOSPHOLIPASE L1"/>
    <property type="match status" value="1"/>
</dbReference>
<dbReference type="GO" id="GO:0004622">
    <property type="term" value="F:phosphatidylcholine lysophospholipase activity"/>
    <property type="evidence" value="ECO:0007669"/>
    <property type="project" value="TreeGrafter"/>
</dbReference>
<dbReference type="Proteomes" id="UP000018439">
    <property type="component" value="Chromosome"/>
</dbReference>
<feature type="signal peptide" evidence="1">
    <location>
        <begin position="1"/>
        <end position="20"/>
    </location>
</feature>
<reference evidence="3 4" key="1">
    <citation type="journal article" date="2011" name="Stand. Genomic Sci.">
        <title>Non-contiguous finished genome sequence of Bacteroides coprosuis type strain (PC139).</title>
        <authorList>
            <person name="Land M."/>
            <person name="Held B."/>
            <person name="Gronow S."/>
            <person name="Abt B."/>
            <person name="Lucas S."/>
            <person name="Del Rio T.G."/>
            <person name="Nolan M."/>
            <person name="Tice H."/>
            <person name="Cheng J.F."/>
            <person name="Pitluck S."/>
            <person name="Liolios K."/>
            <person name="Pagani I."/>
            <person name="Ivanova N."/>
            <person name="Mavromatis K."/>
            <person name="Mikhailova N."/>
            <person name="Pati A."/>
            <person name="Tapia R."/>
            <person name="Han C."/>
            <person name="Goodwin L."/>
            <person name="Chen A."/>
            <person name="Palaniappan K."/>
            <person name="Hauser L."/>
            <person name="Brambilla E.M."/>
            <person name="Rohde M."/>
            <person name="Goker M."/>
            <person name="Detter J.C."/>
            <person name="Woyke T."/>
            <person name="Bristow J."/>
            <person name="Eisen J.A."/>
            <person name="Markowitz V."/>
            <person name="Hugenholtz P."/>
            <person name="Kyrpides N.C."/>
            <person name="Klenk H.P."/>
            <person name="Lapidus A."/>
        </authorList>
    </citation>
    <scope>NUCLEOTIDE SEQUENCE</scope>
    <source>
        <strain evidence="3 4">DSM 18011</strain>
    </source>
</reference>
<evidence type="ECO:0000313" key="4">
    <source>
        <dbReference type="Proteomes" id="UP000018439"/>
    </source>
</evidence>
<evidence type="ECO:0000259" key="2">
    <source>
        <dbReference type="Pfam" id="PF13472"/>
    </source>
</evidence>
<gene>
    <name evidence="3" type="ORF">Bcop_2066</name>
</gene>
<feature type="chain" id="PRO_5003303870" evidence="1">
    <location>
        <begin position="21"/>
        <end position="229"/>
    </location>
</feature>
<keyword evidence="4" id="KW-1185">Reference proteome</keyword>
<feature type="domain" description="SGNH hydrolase-type esterase" evidence="2">
    <location>
        <begin position="50"/>
        <end position="214"/>
    </location>
</feature>
<dbReference type="PANTHER" id="PTHR30383:SF5">
    <property type="entry name" value="SGNH HYDROLASE-TYPE ESTERASE DOMAIN-CONTAINING PROTEIN"/>
    <property type="match status" value="1"/>
</dbReference>
<dbReference type="OrthoDB" id="9805821at2"/>
<name>F3ZT72_9BACE</name>
<dbReference type="Gene3D" id="3.40.50.1110">
    <property type="entry name" value="SGNH hydrolase"/>
    <property type="match status" value="1"/>
</dbReference>